<dbReference type="InterPro" id="IPR001509">
    <property type="entry name" value="Epimerase_deHydtase"/>
</dbReference>
<dbReference type="InterPro" id="IPR013549">
    <property type="entry name" value="DUF1731"/>
</dbReference>
<evidence type="ECO:0000256" key="2">
    <source>
        <dbReference type="SAM" id="MobiDB-lite"/>
    </source>
</evidence>
<comment type="caution">
    <text evidence="5">The sequence shown here is derived from an EMBL/GenBank/DDBJ whole genome shotgun (WGS) entry which is preliminary data.</text>
</comment>
<accession>A0ABS4U5U1</accession>
<dbReference type="Pfam" id="PF01370">
    <property type="entry name" value="Epimerase"/>
    <property type="match status" value="1"/>
</dbReference>
<dbReference type="SUPFAM" id="SSF51735">
    <property type="entry name" value="NAD(P)-binding Rossmann-fold domains"/>
    <property type="match status" value="1"/>
</dbReference>
<dbReference type="InterPro" id="IPR010099">
    <property type="entry name" value="SDR39U1"/>
</dbReference>
<feature type="domain" description="NAD-dependent epimerase/dehydratase" evidence="3">
    <location>
        <begin position="191"/>
        <end position="397"/>
    </location>
</feature>
<protein>
    <submittedName>
        <fullName evidence="5">Uncharacterized protein (TIGR01777 family)</fullName>
    </submittedName>
</protein>
<dbReference type="EMBL" id="JAGINY010000001">
    <property type="protein sequence ID" value="MBP2332005.1"/>
    <property type="molecule type" value="Genomic_DNA"/>
</dbReference>
<dbReference type="NCBIfam" id="TIGR01777">
    <property type="entry name" value="yfcH"/>
    <property type="match status" value="1"/>
</dbReference>
<evidence type="ECO:0000256" key="1">
    <source>
        <dbReference type="ARBA" id="ARBA00009353"/>
    </source>
</evidence>
<feature type="domain" description="DUF1731" evidence="4">
    <location>
        <begin position="432"/>
        <end position="479"/>
    </location>
</feature>
<dbReference type="RefSeq" id="WP_209652287.1">
    <property type="nucleotide sequence ID" value="NZ_CP047357.1"/>
</dbReference>
<dbReference type="InterPro" id="IPR023393">
    <property type="entry name" value="START-like_dom_sf"/>
</dbReference>
<keyword evidence="6" id="KW-1185">Reference proteome</keyword>
<dbReference type="PANTHER" id="PTHR11092">
    <property type="entry name" value="SUGAR NUCLEOTIDE EPIMERASE RELATED"/>
    <property type="match status" value="1"/>
</dbReference>
<evidence type="ECO:0000259" key="4">
    <source>
        <dbReference type="Pfam" id="PF08338"/>
    </source>
</evidence>
<dbReference type="InterPro" id="IPR036291">
    <property type="entry name" value="NAD(P)-bd_dom_sf"/>
</dbReference>
<dbReference type="Gene3D" id="3.40.50.720">
    <property type="entry name" value="NAD(P)-binding Rossmann-like Domain"/>
    <property type="match status" value="1"/>
</dbReference>
<feature type="region of interest" description="Disordered" evidence="2">
    <location>
        <begin position="159"/>
        <end position="185"/>
    </location>
</feature>
<comment type="similarity">
    <text evidence="1">Belongs to the NAD(P)-dependent epimerase/dehydratase family. SDR39U1 subfamily.</text>
</comment>
<evidence type="ECO:0000259" key="3">
    <source>
        <dbReference type="Pfam" id="PF01370"/>
    </source>
</evidence>
<dbReference type="Gene3D" id="3.30.530.20">
    <property type="match status" value="1"/>
</dbReference>
<name>A0ABS4U5U1_9CORY</name>
<evidence type="ECO:0000313" key="5">
    <source>
        <dbReference type="EMBL" id="MBP2332005.1"/>
    </source>
</evidence>
<dbReference type="Pfam" id="PF08338">
    <property type="entry name" value="DUF1731"/>
    <property type="match status" value="1"/>
</dbReference>
<sequence>MAIPFIAPTTDRFTHLLFHPRERVVDWFARPGAVRRLTPGLLPMTPVEEAANLRDGTTVFDMPAGLSWRAKHDRGEYVAGHRFADYVANQPFRRMLGWRHVHRFEDVRGPGEDHPDWWTNVVDEVTSRVPRRTIAGVFAYRAAVLEGDFAAADRLASALASSRDDGPPTTSGGREHPVRPHPHNALPRKIIAVTGASGTVGSMLCALLSTSGHDVVKLTRTSSTEPNTRTWDPEAPAGDLLDGIDVLIHLAGAPIAGRFTDKHLAKVRDSRVGPSRKLAELAAASQVEAVVSASAVGYYGADRGTELLDESAPPGSGPLADIVRDWEAAWAPAREAGIRVTCVRTGLVQAGGGGLLPILAGITSTGLGGTLGDGGQWFPWIALDDLLDIYHRAALDPSLEGPVNAVAPGGVDNAEYTRTLASVLRRPAAIPVPKVAPSLVLGGRGAEELAFANQRAIPAALQAVGHEFRFPDLKKALRHELLRAE</sequence>
<evidence type="ECO:0000313" key="6">
    <source>
        <dbReference type="Proteomes" id="UP001519305"/>
    </source>
</evidence>
<dbReference type="PANTHER" id="PTHR11092:SF0">
    <property type="entry name" value="EPIMERASE FAMILY PROTEIN SDR39U1"/>
    <property type="match status" value="1"/>
</dbReference>
<dbReference type="Proteomes" id="UP001519305">
    <property type="component" value="Unassembled WGS sequence"/>
</dbReference>
<gene>
    <name evidence="5" type="ORF">JOF33_000704</name>
</gene>
<reference evidence="5 6" key="1">
    <citation type="submission" date="2021-03" db="EMBL/GenBank/DDBJ databases">
        <title>Sequencing the genomes of 1000 actinobacteria strains.</title>
        <authorList>
            <person name="Klenk H.-P."/>
        </authorList>
    </citation>
    <scope>NUCLEOTIDE SEQUENCE [LARGE SCALE GENOMIC DNA]</scope>
    <source>
        <strain evidence="5 6">DSM 44506</strain>
    </source>
</reference>
<proteinExistence type="inferred from homology"/>
<organism evidence="5 6">
    <name type="scientific">Corynebacterium freneyi</name>
    <dbReference type="NCBI Taxonomy" id="134034"/>
    <lineage>
        <taxon>Bacteria</taxon>
        <taxon>Bacillati</taxon>
        <taxon>Actinomycetota</taxon>
        <taxon>Actinomycetes</taxon>
        <taxon>Mycobacteriales</taxon>
        <taxon>Corynebacteriaceae</taxon>
        <taxon>Corynebacterium</taxon>
    </lineage>
</organism>